<reference evidence="1" key="1">
    <citation type="journal article" date="2018" name="Genome Biol.">
        <title>SKESA: strategic k-mer extension for scrupulous assemblies.</title>
        <authorList>
            <person name="Souvorov A."/>
            <person name="Agarwala R."/>
            <person name="Lipman D.J."/>
        </authorList>
    </citation>
    <scope>NUCLEOTIDE SEQUENCE</scope>
    <source>
        <strain evidence="1">SL1344</strain>
    </source>
</reference>
<name>A0A718RRZ0_SALTS</name>
<accession>A0A718RRZ0</accession>
<proteinExistence type="predicted"/>
<dbReference type="AlphaFoldDB" id="A0A718RRZ0"/>
<sequence length="98" mass="11047">MTVLPDTGLARLPQCQSGLWKDINFSLKVAGTFQVWPGQTVNLGRFKLCINTYRIDGRELAITELIPTDGPDANGYMNWRATNATQYSPYYMGIHCFI</sequence>
<comment type="caution">
    <text evidence="1">The sequence shown here is derived from an EMBL/GenBank/DDBJ whole genome shotgun (WGS) entry which is preliminary data.</text>
</comment>
<evidence type="ECO:0000313" key="1">
    <source>
        <dbReference type="EMBL" id="HAD6716215.1"/>
    </source>
</evidence>
<evidence type="ECO:0008006" key="2">
    <source>
        <dbReference type="Google" id="ProtNLM"/>
    </source>
</evidence>
<protein>
    <recommendedName>
        <fullName evidence="2">Shufflon system plasmid conjugative transfer pilus tip adhesin PilV</fullName>
    </recommendedName>
</protein>
<reference evidence="1" key="2">
    <citation type="submission" date="2019-01" db="EMBL/GenBank/DDBJ databases">
        <authorList>
            <consortium name="NCBI Pathogen Detection Project"/>
        </authorList>
    </citation>
    <scope>NUCLEOTIDE SEQUENCE</scope>
    <source>
        <strain evidence="1">SL1344</strain>
    </source>
</reference>
<organism evidence="1">
    <name type="scientific">Salmonella typhimurium (strain SL1344)</name>
    <dbReference type="NCBI Taxonomy" id="216597"/>
    <lineage>
        <taxon>Bacteria</taxon>
        <taxon>Pseudomonadati</taxon>
        <taxon>Pseudomonadota</taxon>
        <taxon>Gammaproteobacteria</taxon>
        <taxon>Enterobacterales</taxon>
        <taxon>Enterobacteriaceae</taxon>
        <taxon>Salmonella</taxon>
    </lineage>
</organism>
<gene>
    <name evidence="1" type="ORF">G1X19_11245</name>
</gene>
<dbReference type="EMBL" id="DAAPLT010000007">
    <property type="protein sequence ID" value="HAD6716215.1"/>
    <property type="molecule type" value="Genomic_DNA"/>
</dbReference>